<keyword evidence="7" id="KW-0472">Membrane</keyword>
<keyword evidence="6" id="KW-0902">Two-component regulatory system</keyword>
<name>A0AAU6UDL6_UNCXX</name>
<keyword evidence="7" id="KW-0812">Transmembrane</keyword>
<dbReference type="GO" id="GO:0016036">
    <property type="term" value="P:cellular response to phosphate starvation"/>
    <property type="evidence" value="ECO:0007669"/>
    <property type="project" value="TreeGrafter"/>
</dbReference>
<evidence type="ECO:0000256" key="2">
    <source>
        <dbReference type="ARBA" id="ARBA00012438"/>
    </source>
</evidence>
<dbReference type="InterPro" id="IPR004358">
    <property type="entry name" value="Sig_transdc_His_kin-like_C"/>
</dbReference>
<dbReference type="AlphaFoldDB" id="A0AAU6UDL6"/>
<dbReference type="EMBL" id="CP095346">
    <property type="protein sequence ID" value="XAG72273.1"/>
    <property type="molecule type" value="Genomic_DNA"/>
</dbReference>
<dbReference type="Pfam" id="PF00512">
    <property type="entry name" value="HisKA"/>
    <property type="match status" value="1"/>
</dbReference>
<proteinExistence type="predicted"/>
<gene>
    <name evidence="9" type="ORF">MRN42_09785</name>
</gene>
<dbReference type="InterPro" id="IPR005467">
    <property type="entry name" value="His_kinase_dom"/>
</dbReference>
<dbReference type="GO" id="GO:0000155">
    <property type="term" value="F:phosphorelay sensor kinase activity"/>
    <property type="evidence" value="ECO:0007669"/>
    <property type="project" value="InterPro"/>
</dbReference>
<dbReference type="InterPro" id="IPR036890">
    <property type="entry name" value="HATPase_C_sf"/>
</dbReference>
<dbReference type="FunFam" id="3.30.565.10:FF:000006">
    <property type="entry name" value="Sensor histidine kinase WalK"/>
    <property type="match status" value="1"/>
</dbReference>
<dbReference type="GO" id="GO:0005886">
    <property type="term" value="C:plasma membrane"/>
    <property type="evidence" value="ECO:0007669"/>
    <property type="project" value="TreeGrafter"/>
</dbReference>
<feature type="transmembrane region" description="Helical" evidence="7">
    <location>
        <begin position="162"/>
        <end position="184"/>
    </location>
</feature>
<dbReference type="CDD" id="cd00082">
    <property type="entry name" value="HisKA"/>
    <property type="match status" value="1"/>
</dbReference>
<dbReference type="InterPro" id="IPR003594">
    <property type="entry name" value="HATPase_dom"/>
</dbReference>
<organism evidence="9">
    <name type="scientific">bacterium 19NY04SH03</name>
    <dbReference type="NCBI Taxonomy" id="2920647"/>
    <lineage>
        <taxon>Bacteria</taxon>
    </lineage>
</organism>
<dbReference type="PRINTS" id="PR00344">
    <property type="entry name" value="BCTRLSENSOR"/>
</dbReference>
<keyword evidence="5 9" id="KW-0418">Kinase</keyword>
<dbReference type="SUPFAM" id="SSF55874">
    <property type="entry name" value="ATPase domain of HSP90 chaperone/DNA topoisomerase II/histidine kinase"/>
    <property type="match status" value="1"/>
</dbReference>
<feature type="domain" description="Histidine kinase" evidence="8">
    <location>
        <begin position="247"/>
        <end position="460"/>
    </location>
</feature>
<dbReference type="InterPro" id="IPR003661">
    <property type="entry name" value="HisK_dim/P_dom"/>
</dbReference>
<evidence type="ECO:0000256" key="3">
    <source>
        <dbReference type="ARBA" id="ARBA00022553"/>
    </source>
</evidence>
<evidence type="ECO:0000259" key="8">
    <source>
        <dbReference type="PROSITE" id="PS50109"/>
    </source>
</evidence>
<dbReference type="Gene3D" id="1.10.287.130">
    <property type="match status" value="1"/>
</dbReference>
<dbReference type="InterPro" id="IPR050351">
    <property type="entry name" value="BphY/WalK/GraS-like"/>
</dbReference>
<dbReference type="PANTHER" id="PTHR45453">
    <property type="entry name" value="PHOSPHATE REGULON SENSOR PROTEIN PHOR"/>
    <property type="match status" value="1"/>
</dbReference>
<dbReference type="InterPro" id="IPR036097">
    <property type="entry name" value="HisK_dim/P_sf"/>
</dbReference>
<dbReference type="SMART" id="SM00388">
    <property type="entry name" value="HisKA"/>
    <property type="match status" value="1"/>
</dbReference>
<keyword evidence="3" id="KW-0597">Phosphoprotein</keyword>
<evidence type="ECO:0000256" key="4">
    <source>
        <dbReference type="ARBA" id="ARBA00022679"/>
    </source>
</evidence>
<dbReference type="PANTHER" id="PTHR45453:SF1">
    <property type="entry name" value="PHOSPHATE REGULON SENSOR PROTEIN PHOR"/>
    <property type="match status" value="1"/>
</dbReference>
<comment type="catalytic activity">
    <reaction evidence="1">
        <text>ATP + protein L-histidine = ADP + protein N-phospho-L-histidine.</text>
        <dbReference type="EC" id="2.7.13.3"/>
    </reaction>
</comment>
<dbReference type="Pfam" id="PF02518">
    <property type="entry name" value="HATPase_c"/>
    <property type="match status" value="1"/>
</dbReference>
<evidence type="ECO:0000256" key="6">
    <source>
        <dbReference type="ARBA" id="ARBA00023012"/>
    </source>
</evidence>
<evidence type="ECO:0000256" key="5">
    <source>
        <dbReference type="ARBA" id="ARBA00022777"/>
    </source>
</evidence>
<sequence>MSSNFEINNELNKAKNMLLLRFIIILSLSLLIIEVIIGVLFFLDLYRSEKKILTSMTSEYQRILTYDSEERLIHVMKTNYQRLVENNIAVYQSFNDSDLIFISGDKNIFLESDPKIFITSNQSWFKSFILNPYISFKIGGDEKIFWLVLDNRARYTIAYKQWILTLYTFFIVVFITILFSHRVIRSAIAPLEKLGDLLDKLRKGNFELVSPPQQSTFQGLSVISVGVYDAINKLYNFTTTLNTTVDAIAHDIRTPLSRIILASQSALLEFKEPQQMREALSDCAEYAMQASNMLTSLMNLNDELTGKKQQQKMTTNINEVIKTVINWYDDIADEKKIKLIREIKEEIIIQSDPDKLTQILVNLVDNAIKYTQPNGTVSIEAERFHDERVEIRVIDTGIGIDYQYQSLIFERLYRIDSSRSNVEGYGIGLSMVAAMVDNLNGQIKLISKLGHGSKFIINLN</sequence>
<dbReference type="SMART" id="SM00387">
    <property type="entry name" value="HATPase_c"/>
    <property type="match status" value="1"/>
</dbReference>
<evidence type="ECO:0000256" key="1">
    <source>
        <dbReference type="ARBA" id="ARBA00000085"/>
    </source>
</evidence>
<dbReference type="EC" id="2.7.13.3" evidence="2"/>
<dbReference type="PROSITE" id="PS50109">
    <property type="entry name" value="HIS_KIN"/>
    <property type="match status" value="1"/>
</dbReference>
<dbReference type="Gene3D" id="3.30.565.10">
    <property type="entry name" value="Histidine kinase-like ATPase, C-terminal domain"/>
    <property type="match status" value="1"/>
</dbReference>
<evidence type="ECO:0000256" key="7">
    <source>
        <dbReference type="SAM" id="Phobius"/>
    </source>
</evidence>
<dbReference type="SUPFAM" id="SSF47384">
    <property type="entry name" value="Homodimeric domain of signal transducing histidine kinase"/>
    <property type="match status" value="1"/>
</dbReference>
<reference evidence="9" key="1">
    <citation type="submission" date="2022-03" db="EMBL/GenBank/DDBJ databases">
        <title>Sea Food Isolates.</title>
        <authorList>
            <person name="Li c."/>
        </authorList>
    </citation>
    <scope>NUCLEOTIDE SEQUENCE</scope>
    <source>
        <strain evidence="9">19NY04SH03</strain>
    </source>
</reference>
<keyword evidence="7" id="KW-1133">Transmembrane helix</keyword>
<accession>A0AAU6UDL6</accession>
<protein>
    <recommendedName>
        <fullName evidence="2">histidine kinase</fullName>
        <ecNumber evidence="2">2.7.13.3</ecNumber>
    </recommendedName>
</protein>
<dbReference type="GO" id="GO:0004721">
    <property type="term" value="F:phosphoprotein phosphatase activity"/>
    <property type="evidence" value="ECO:0007669"/>
    <property type="project" value="TreeGrafter"/>
</dbReference>
<feature type="transmembrane region" description="Helical" evidence="7">
    <location>
        <begin position="20"/>
        <end position="43"/>
    </location>
</feature>
<evidence type="ECO:0000313" key="9">
    <source>
        <dbReference type="EMBL" id="XAG72273.1"/>
    </source>
</evidence>
<keyword evidence="4" id="KW-0808">Transferase</keyword>